<dbReference type="GO" id="GO:0008240">
    <property type="term" value="F:tripeptidyl-peptidase activity"/>
    <property type="evidence" value="ECO:0007669"/>
    <property type="project" value="TreeGrafter"/>
</dbReference>
<dbReference type="Gene3D" id="3.40.50.200">
    <property type="entry name" value="Peptidase S8/S53 domain"/>
    <property type="match status" value="1"/>
</dbReference>
<organism evidence="9 10">
    <name type="scientific">Lentilactobacillus diolivorans DSM 14421</name>
    <dbReference type="NCBI Taxonomy" id="1423739"/>
    <lineage>
        <taxon>Bacteria</taxon>
        <taxon>Bacillati</taxon>
        <taxon>Bacillota</taxon>
        <taxon>Bacilli</taxon>
        <taxon>Lactobacillales</taxon>
        <taxon>Lactobacillaceae</taxon>
        <taxon>Lentilactobacillus</taxon>
    </lineage>
</organism>
<evidence type="ECO:0000256" key="2">
    <source>
        <dbReference type="ARBA" id="ARBA00022670"/>
    </source>
</evidence>
<dbReference type="SUPFAM" id="SSF54897">
    <property type="entry name" value="Protease propeptides/inhibitors"/>
    <property type="match status" value="1"/>
</dbReference>
<keyword evidence="5" id="KW-0720">Serine protease</keyword>
<evidence type="ECO:0000256" key="1">
    <source>
        <dbReference type="ARBA" id="ARBA00001913"/>
    </source>
</evidence>
<evidence type="ECO:0000256" key="7">
    <source>
        <dbReference type="ARBA" id="ARBA00023145"/>
    </source>
</evidence>
<dbReference type="InterPro" id="IPR015366">
    <property type="entry name" value="S53_propep"/>
</dbReference>
<dbReference type="AlphaFoldDB" id="A0A0R1SAY8"/>
<dbReference type="SUPFAM" id="SSF52743">
    <property type="entry name" value="Subtilisin-like"/>
    <property type="match status" value="1"/>
</dbReference>
<comment type="caution">
    <text evidence="9">The sequence shown here is derived from an EMBL/GenBank/DDBJ whole genome shotgun (WGS) entry which is preliminary data.</text>
</comment>
<dbReference type="GO" id="GO:0004252">
    <property type="term" value="F:serine-type endopeptidase activity"/>
    <property type="evidence" value="ECO:0007669"/>
    <property type="project" value="InterPro"/>
</dbReference>
<name>A0A0R1SAY8_9LACO</name>
<evidence type="ECO:0000256" key="4">
    <source>
        <dbReference type="ARBA" id="ARBA00022801"/>
    </source>
</evidence>
<gene>
    <name evidence="9" type="ORF">FC85_GL001042</name>
</gene>
<dbReference type="Pfam" id="PF09286">
    <property type="entry name" value="Pro-kuma_activ"/>
    <property type="match status" value="1"/>
</dbReference>
<feature type="domain" description="Peptidase S53" evidence="8">
    <location>
        <begin position="206"/>
        <end position="625"/>
    </location>
</feature>
<dbReference type="GO" id="GO:0046872">
    <property type="term" value="F:metal ion binding"/>
    <property type="evidence" value="ECO:0007669"/>
    <property type="project" value="UniProtKB-KW"/>
</dbReference>
<dbReference type="PANTHER" id="PTHR14218:SF15">
    <property type="entry name" value="TRIPEPTIDYL-PEPTIDASE 1"/>
    <property type="match status" value="1"/>
</dbReference>
<dbReference type="CDD" id="cd11377">
    <property type="entry name" value="Pro-peptidase_S53"/>
    <property type="match status" value="1"/>
</dbReference>
<reference evidence="9 10" key="1">
    <citation type="journal article" date="2015" name="Genome Announc.">
        <title>Expanding the biotechnology potential of lactobacilli through comparative genomics of 213 strains and associated genera.</title>
        <authorList>
            <person name="Sun Z."/>
            <person name="Harris H.M."/>
            <person name="McCann A."/>
            <person name="Guo C."/>
            <person name="Argimon S."/>
            <person name="Zhang W."/>
            <person name="Yang X."/>
            <person name="Jeffery I.B."/>
            <person name="Cooney J.C."/>
            <person name="Kagawa T.F."/>
            <person name="Liu W."/>
            <person name="Song Y."/>
            <person name="Salvetti E."/>
            <person name="Wrobel A."/>
            <person name="Rasinkangas P."/>
            <person name="Parkhill J."/>
            <person name="Rea M.C."/>
            <person name="O'Sullivan O."/>
            <person name="Ritari J."/>
            <person name="Douillard F.P."/>
            <person name="Paul Ross R."/>
            <person name="Yang R."/>
            <person name="Briner A.E."/>
            <person name="Felis G.E."/>
            <person name="de Vos W.M."/>
            <person name="Barrangou R."/>
            <person name="Klaenhammer T.R."/>
            <person name="Caufield P.W."/>
            <person name="Cui Y."/>
            <person name="Zhang H."/>
            <person name="O'Toole P.W."/>
        </authorList>
    </citation>
    <scope>NUCLEOTIDE SEQUENCE [LARGE SCALE GENOMIC DNA]</scope>
    <source>
        <strain evidence="9 10">DSM 14421</strain>
    </source>
</reference>
<proteinExistence type="predicted"/>
<dbReference type="InterPro" id="IPR030400">
    <property type="entry name" value="Sedolisin_dom"/>
</dbReference>
<dbReference type="CDD" id="cd04056">
    <property type="entry name" value="Peptidases_S53"/>
    <property type="match status" value="1"/>
</dbReference>
<evidence type="ECO:0000313" key="10">
    <source>
        <dbReference type="Proteomes" id="UP000052013"/>
    </source>
</evidence>
<evidence type="ECO:0000256" key="3">
    <source>
        <dbReference type="ARBA" id="ARBA00022723"/>
    </source>
</evidence>
<dbReference type="RefSeq" id="WP_057865486.1">
    <property type="nucleotide sequence ID" value="NZ_AZEY01000090.1"/>
</dbReference>
<dbReference type="EMBL" id="AZEY01000090">
    <property type="protein sequence ID" value="KRL64532.1"/>
    <property type="molecule type" value="Genomic_DNA"/>
</dbReference>
<evidence type="ECO:0000256" key="5">
    <source>
        <dbReference type="ARBA" id="ARBA00022825"/>
    </source>
</evidence>
<keyword evidence="6" id="KW-0106">Calcium</keyword>
<dbReference type="PATRIC" id="fig|1423739.3.peg.1093"/>
<comment type="cofactor">
    <cofactor evidence="1">
        <name>Ca(2+)</name>
        <dbReference type="ChEBI" id="CHEBI:29108"/>
    </cofactor>
</comment>
<protein>
    <submittedName>
        <fullName evidence="9">Pro-kumamolisin, activation domain protein</fullName>
    </submittedName>
</protein>
<keyword evidence="7" id="KW-0865">Zymogen</keyword>
<keyword evidence="4" id="KW-0378">Hydrolase</keyword>
<sequence>MKKDMLRKILISAAVLLSLVVGGSNLLTSSVDAKARATKAKTTQVANSKQQLVDIVMKPKSQQNLDDFVYDSVDPGNINYRKFVSAKQFAAQFGQNATNIKKLRVYLNKNHLKTTVYRGNLIMSVTGTTKNIEKAFKVNLVNVTKGSLKYQKAIGTARVPKTLNRAVYAIMGLSNYSPFSNTKRTFSPALFHKLAETSGSSGISPRYSPQKFVNRYSLSSLYANGSTGRNKTIGIITFANYHPSDAYKYWAGQGITVKQNRLSVYRTNEYAGTWDGYDETTMDVEQAGAIAPDANIRTYIGRSNITGMVNSLAAAVGQNIADALSISWGQSEAQVAYEIKQGITPAKYNQILNLLFEQAAAQGMSVFTAAGDNGAYDGISTGLTKGLSVDTPSNSPYVTSVGGTTLPKTYTVNGNKVTVSKERAWGSEFLYPNYDHQKFFNTMDMIDSYFTGGGGGFSKYNDTPKYQKGFSGVGTYEATKLWSFNKNGQPKQLSTPVEISGKQQGRNVPDISANADPATGYTMFVTPKHNAADKGEWEISGGTSIVAPQIAATSVLMSDNSAGRLGFWNPQIYRFAASHDTPFTVLDSRTNNTNLYYTGQPGKLYNQATGLGTVDFTKLNNAFNG</sequence>
<dbReference type="InterPro" id="IPR050819">
    <property type="entry name" value="Tripeptidyl-peptidase_I"/>
</dbReference>
<evidence type="ECO:0000256" key="6">
    <source>
        <dbReference type="ARBA" id="ARBA00022837"/>
    </source>
</evidence>
<accession>A0A0R1SAY8</accession>
<evidence type="ECO:0000313" key="9">
    <source>
        <dbReference type="EMBL" id="KRL64532.1"/>
    </source>
</evidence>
<dbReference type="PROSITE" id="PS51695">
    <property type="entry name" value="SEDOLISIN"/>
    <property type="match status" value="1"/>
</dbReference>
<dbReference type="PANTHER" id="PTHR14218">
    <property type="entry name" value="PROTEASE S8 TRIPEPTIDYL PEPTIDASE I CLN2"/>
    <property type="match status" value="1"/>
</dbReference>
<dbReference type="SMART" id="SM00944">
    <property type="entry name" value="Pro-kuma_activ"/>
    <property type="match status" value="1"/>
</dbReference>
<keyword evidence="2" id="KW-0645">Protease</keyword>
<keyword evidence="3" id="KW-0479">Metal-binding</keyword>
<evidence type="ECO:0000259" key="8">
    <source>
        <dbReference type="PROSITE" id="PS51695"/>
    </source>
</evidence>
<dbReference type="GO" id="GO:0006508">
    <property type="term" value="P:proteolysis"/>
    <property type="evidence" value="ECO:0007669"/>
    <property type="project" value="UniProtKB-KW"/>
</dbReference>
<dbReference type="STRING" id="1423739.FC85_GL001042"/>
<dbReference type="Proteomes" id="UP000052013">
    <property type="component" value="Unassembled WGS sequence"/>
</dbReference>
<dbReference type="InterPro" id="IPR036852">
    <property type="entry name" value="Peptidase_S8/S53_dom_sf"/>
</dbReference>